<dbReference type="InterPro" id="IPR001878">
    <property type="entry name" value="Znf_CCHC"/>
</dbReference>
<gene>
    <name evidence="3" type="primary">LOC125777543</name>
</gene>
<dbReference type="Gene3D" id="3.10.10.10">
    <property type="entry name" value="HIV Type 1 Reverse Transcriptase, subunit A, domain 1"/>
    <property type="match status" value="1"/>
</dbReference>
<sequence length="905" mass="103021">MLHVAALRGSLLSLGSESDIMNSMLIHIVLTKIDSDSKSAYNQKQEFDHLPSWDDCYKWLNRHSQYLETCSNGENSKVTQRDCKLHGKKNANSFVNAMSACIHCNNIEHSLNNCPSFLQLSAKMRFDWVKQAGACINCLRKGHTVSKCPSKSRCRVCHQSHHSHLHFATVGTTNYPFAQPLELQGKDNTSVSFTLPNPPHQLPTNPSVSLIVCTRKRAILPTALIYIQDKFGVMQPARALLDSCSELNFITEETAKRLQLKRFFSYQEISGISDIRSNSKYAVKAKIKSRIGDFTCLSEFVITKHITTQIPSSFINTSKWNIPENLQLADPYFYKPQRIDLLLNAEVFFESLQEGTISFGKGLPRLQNSKLGWMVGGNFEKLSNSRPSICNVTLNSNLSNIDSILQRFWEIENFTEKEATLSEEERLCEKHFIENVQVKNDGRVQVRLPFKVSPTMLGNSFHNARKRFLALERRLSNNKLLKNMYADFIKEYFELGHMVAIKNFDFNSSQYIIPHHCVLRPQSTTTKLRVVFDASARTTSDHSLNEILMVGATIQPELIITLLSFRLYPYVLTADISKMYRQFLINDQDQRYQLILWRNEPHEPLQLFQLKTVTYGLASAPFLAIRSLFHIADVNKAAFPLASSAIRESFYVDDLLTGADSIDNLQKLKIEIIEVLRSHGLSLTKWHSNSKQLSDASYNEVVIKTTEENITKALGTSWKPLADTICYRYELPDMLSVTKRSVLSIISKIFDIGLLSPVIIRGKILMQEIWIRRLDWDETLPPDLHNIWLQIKADLNFINKIEVPRHVQTSSNSRCEVHGFADASTCAYGCCIYLRSIIKDTYKTTLLIAKSKVAPIKAQSLPRLELCAALLLSRTWQKIKDKEDAAYLNAFTATTAQISLVLKPN</sequence>
<dbReference type="RefSeq" id="XP_049308600.1">
    <property type="nucleotide sequence ID" value="XM_049452643.1"/>
</dbReference>
<dbReference type="PANTHER" id="PTHR47331">
    <property type="entry name" value="PHD-TYPE DOMAIN-CONTAINING PROTEIN"/>
    <property type="match status" value="1"/>
</dbReference>
<dbReference type="InterPro" id="IPR008042">
    <property type="entry name" value="Retrotrans_Pao"/>
</dbReference>
<feature type="domain" description="CCHC-type" evidence="1">
    <location>
        <begin position="134"/>
        <end position="150"/>
    </location>
</feature>
<name>A0ABM3JHA1_BACDO</name>
<protein>
    <submittedName>
        <fullName evidence="3">Uncharacterized protein LOC125777543</fullName>
    </submittedName>
</protein>
<reference evidence="3" key="1">
    <citation type="submission" date="2025-08" db="UniProtKB">
        <authorList>
            <consortium name="RefSeq"/>
        </authorList>
    </citation>
    <scope>IDENTIFICATION</scope>
    <source>
        <tissue evidence="3">Adult</tissue>
    </source>
</reference>
<dbReference type="PANTHER" id="PTHR47331:SF5">
    <property type="entry name" value="RIBONUCLEASE H"/>
    <property type="match status" value="1"/>
</dbReference>
<proteinExistence type="predicted"/>
<dbReference type="Pfam" id="PF05380">
    <property type="entry name" value="Peptidase_A17"/>
    <property type="match status" value="1"/>
</dbReference>
<keyword evidence="2" id="KW-1185">Reference proteome</keyword>
<organism evidence="2 3">
    <name type="scientific">Bactrocera dorsalis</name>
    <name type="common">Oriental fruit fly</name>
    <name type="synonym">Dacus dorsalis</name>
    <dbReference type="NCBI Taxonomy" id="27457"/>
    <lineage>
        <taxon>Eukaryota</taxon>
        <taxon>Metazoa</taxon>
        <taxon>Ecdysozoa</taxon>
        <taxon>Arthropoda</taxon>
        <taxon>Hexapoda</taxon>
        <taxon>Insecta</taxon>
        <taxon>Pterygota</taxon>
        <taxon>Neoptera</taxon>
        <taxon>Endopterygota</taxon>
        <taxon>Diptera</taxon>
        <taxon>Brachycera</taxon>
        <taxon>Muscomorpha</taxon>
        <taxon>Tephritoidea</taxon>
        <taxon>Tephritidae</taxon>
        <taxon>Bactrocera</taxon>
        <taxon>Bactrocera</taxon>
    </lineage>
</organism>
<dbReference type="SMART" id="SM00343">
    <property type="entry name" value="ZnF_C2HC"/>
    <property type="match status" value="2"/>
</dbReference>
<evidence type="ECO:0000259" key="1">
    <source>
        <dbReference type="SMART" id="SM00343"/>
    </source>
</evidence>
<accession>A0ABM3JHA1</accession>
<dbReference type="Proteomes" id="UP001652620">
    <property type="component" value="Chromosome 3"/>
</dbReference>
<dbReference type="Gene3D" id="3.30.70.270">
    <property type="match status" value="1"/>
</dbReference>
<dbReference type="InterPro" id="IPR043502">
    <property type="entry name" value="DNA/RNA_pol_sf"/>
</dbReference>
<dbReference type="InterPro" id="IPR043128">
    <property type="entry name" value="Rev_trsase/Diguanyl_cyclase"/>
</dbReference>
<evidence type="ECO:0000313" key="3">
    <source>
        <dbReference type="RefSeq" id="XP_049308600.1"/>
    </source>
</evidence>
<dbReference type="GeneID" id="125777543"/>
<evidence type="ECO:0000313" key="2">
    <source>
        <dbReference type="Proteomes" id="UP001652620"/>
    </source>
</evidence>
<feature type="domain" description="CCHC-type" evidence="1">
    <location>
        <begin position="100"/>
        <end position="116"/>
    </location>
</feature>
<dbReference type="SUPFAM" id="SSF56672">
    <property type="entry name" value="DNA/RNA polymerases"/>
    <property type="match status" value="1"/>
</dbReference>